<evidence type="ECO:0000313" key="3">
    <source>
        <dbReference type="Proteomes" id="UP000308652"/>
    </source>
</evidence>
<protein>
    <submittedName>
        <fullName evidence="2">Uncharacterized protein</fullName>
    </submittedName>
</protein>
<reference evidence="2 3" key="1">
    <citation type="journal article" date="2019" name="Nat. Ecol. Evol.">
        <title>Megaphylogeny resolves global patterns of mushroom evolution.</title>
        <authorList>
            <person name="Varga T."/>
            <person name="Krizsan K."/>
            <person name="Foldi C."/>
            <person name="Dima B."/>
            <person name="Sanchez-Garcia M."/>
            <person name="Sanchez-Ramirez S."/>
            <person name="Szollosi G.J."/>
            <person name="Szarkandi J.G."/>
            <person name="Papp V."/>
            <person name="Albert L."/>
            <person name="Andreopoulos W."/>
            <person name="Angelini C."/>
            <person name="Antonin V."/>
            <person name="Barry K.W."/>
            <person name="Bougher N.L."/>
            <person name="Buchanan P."/>
            <person name="Buyck B."/>
            <person name="Bense V."/>
            <person name="Catcheside P."/>
            <person name="Chovatia M."/>
            <person name="Cooper J."/>
            <person name="Damon W."/>
            <person name="Desjardin D."/>
            <person name="Finy P."/>
            <person name="Geml J."/>
            <person name="Haridas S."/>
            <person name="Hughes K."/>
            <person name="Justo A."/>
            <person name="Karasinski D."/>
            <person name="Kautmanova I."/>
            <person name="Kiss B."/>
            <person name="Kocsube S."/>
            <person name="Kotiranta H."/>
            <person name="LaButti K.M."/>
            <person name="Lechner B.E."/>
            <person name="Liimatainen K."/>
            <person name="Lipzen A."/>
            <person name="Lukacs Z."/>
            <person name="Mihaltcheva S."/>
            <person name="Morgado L.N."/>
            <person name="Niskanen T."/>
            <person name="Noordeloos M.E."/>
            <person name="Ohm R.A."/>
            <person name="Ortiz-Santana B."/>
            <person name="Ovrebo C."/>
            <person name="Racz N."/>
            <person name="Riley R."/>
            <person name="Savchenko A."/>
            <person name="Shiryaev A."/>
            <person name="Soop K."/>
            <person name="Spirin V."/>
            <person name="Szebenyi C."/>
            <person name="Tomsovsky M."/>
            <person name="Tulloss R.E."/>
            <person name="Uehling J."/>
            <person name="Grigoriev I.V."/>
            <person name="Vagvolgyi C."/>
            <person name="Papp T."/>
            <person name="Martin F.M."/>
            <person name="Miettinen O."/>
            <person name="Hibbett D.S."/>
            <person name="Nagy L.G."/>
        </authorList>
    </citation>
    <scope>NUCLEOTIDE SEQUENCE [LARGE SCALE GENOMIC DNA]</scope>
    <source>
        <strain evidence="2 3">CBS 166.37</strain>
    </source>
</reference>
<sequence>MGEEVPSIANAIVGDVNTIVKPYIDGDVSSDEEEILPDSPERLGYRARGPADNKSKGQVQKDSTIKDGKGPPSGKGPANGVKVPPKDDKKGKVDASKSKDPKQKDKT</sequence>
<feature type="compositionally biased region" description="Low complexity" evidence="1">
    <location>
        <begin position="70"/>
        <end position="83"/>
    </location>
</feature>
<dbReference type="Proteomes" id="UP000308652">
    <property type="component" value="Unassembled WGS sequence"/>
</dbReference>
<organism evidence="2 3">
    <name type="scientific">Crucibulum laeve</name>
    <dbReference type="NCBI Taxonomy" id="68775"/>
    <lineage>
        <taxon>Eukaryota</taxon>
        <taxon>Fungi</taxon>
        <taxon>Dikarya</taxon>
        <taxon>Basidiomycota</taxon>
        <taxon>Agaricomycotina</taxon>
        <taxon>Agaricomycetes</taxon>
        <taxon>Agaricomycetidae</taxon>
        <taxon>Agaricales</taxon>
        <taxon>Agaricineae</taxon>
        <taxon>Nidulariaceae</taxon>
        <taxon>Crucibulum</taxon>
    </lineage>
</organism>
<feature type="compositionally biased region" description="Basic and acidic residues" evidence="1">
    <location>
        <begin position="84"/>
        <end position="107"/>
    </location>
</feature>
<dbReference type="EMBL" id="ML213631">
    <property type="protein sequence ID" value="TFK34469.1"/>
    <property type="molecule type" value="Genomic_DNA"/>
</dbReference>
<feature type="region of interest" description="Disordered" evidence="1">
    <location>
        <begin position="23"/>
        <end position="107"/>
    </location>
</feature>
<evidence type="ECO:0000313" key="2">
    <source>
        <dbReference type="EMBL" id="TFK34469.1"/>
    </source>
</evidence>
<proteinExistence type="predicted"/>
<keyword evidence="3" id="KW-1185">Reference proteome</keyword>
<dbReference type="AlphaFoldDB" id="A0A5C3LMR9"/>
<evidence type="ECO:0000256" key="1">
    <source>
        <dbReference type="SAM" id="MobiDB-lite"/>
    </source>
</evidence>
<name>A0A5C3LMR9_9AGAR</name>
<feature type="compositionally biased region" description="Basic and acidic residues" evidence="1">
    <location>
        <begin position="39"/>
        <end position="55"/>
    </location>
</feature>
<accession>A0A5C3LMR9</accession>
<gene>
    <name evidence="2" type="ORF">BDQ12DRAFT_689657</name>
</gene>